<dbReference type="AlphaFoldDB" id="W1PN34"/>
<evidence type="ECO:0008006" key="6">
    <source>
        <dbReference type="Google" id="ProtNLM"/>
    </source>
</evidence>
<dbReference type="InterPro" id="IPR023213">
    <property type="entry name" value="CAT-like_dom_sf"/>
</dbReference>
<evidence type="ECO:0000256" key="2">
    <source>
        <dbReference type="ARBA" id="ARBA00022679"/>
    </source>
</evidence>
<gene>
    <name evidence="4" type="ORF">AMTR_s00014p00154350</name>
</gene>
<comment type="similarity">
    <text evidence="1">Belongs to the plant acyltransferase family.</text>
</comment>
<sequence>MFQFPEIPDCVLPNKPTLIPPLSPTPNHSLYLSNLDDQKFLRFSIKYLLLYRKSPDVGSLKRSLSVALVGYYPLAGRLRVSPVNEEKLEVDCNGEGALFAEAVLDLTVEEFKGICEKPNKSWRKLLYRTEGQSFLSIPPLVVQVTHLKCGGSILCLGICHCLCDGIGSAQFLHAWADICKHPNQTPSSNPCWERHLLKPRNPLKIEYPHIEFTQTQYQHDLTTPFDLDQVLKPETLVPTSHTFHHDDIFSLKQLCNLSLKCTSFEVLSAHVWSSWAKAMCPPSHLKIKLLFSVNIRKTMRPNLPQGYYGNGFVLGCAETTVKELVHGNLSHIVRLIQRAKSRLTDDYVKSMVDYLGENRVKPDLSLSLVISQWTRLGMERVDFGEGMALFMGPLCSEIYCIFFPVYGDSCGVTVLMSVPESGVESFGYWMKNFREREMEGEGKKKSDIFMPATCTAHECHQICAHMAPPLDFATT</sequence>
<accession>W1PN34</accession>
<evidence type="ECO:0000256" key="1">
    <source>
        <dbReference type="ARBA" id="ARBA00009861"/>
    </source>
</evidence>
<dbReference type="HOGENOM" id="CLU_014546_2_0_1"/>
<dbReference type="OrthoDB" id="671439at2759"/>
<keyword evidence="5" id="KW-1185">Reference proteome</keyword>
<dbReference type="EMBL" id="KI393051">
    <property type="protein sequence ID" value="ERN09126.1"/>
    <property type="molecule type" value="Genomic_DNA"/>
</dbReference>
<dbReference type="Gramene" id="ERN09126">
    <property type="protein sequence ID" value="ERN09126"/>
    <property type="gene ID" value="AMTR_s00014p00154350"/>
</dbReference>
<dbReference type="KEGG" id="atr:18437268"/>
<dbReference type="Proteomes" id="UP000017836">
    <property type="component" value="Unassembled WGS sequence"/>
</dbReference>
<protein>
    <recommendedName>
        <fullName evidence="6">Omega-hydroxypalmitate O-feruloyl transferase</fullName>
    </recommendedName>
</protein>
<dbReference type="Gene3D" id="3.30.559.10">
    <property type="entry name" value="Chloramphenicol acetyltransferase-like domain"/>
    <property type="match status" value="2"/>
</dbReference>
<evidence type="ECO:0000313" key="5">
    <source>
        <dbReference type="Proteomes" id="UP000017836"/>
    </source>
</evidence>
<keyword evidence="2" id="KW-0808">Transferase</keyword>
<proteinExistence type="inferred from homology"/>
<name>W1PN34_AMBTC</name>
<dbReference type="InterPro" id="IPR050898">
    <property type="entry name" value="Plant_acyltransferase"/>
</dbReference>
<keyword evidence="3" id="KW-0012">Acyltransferase</keyword>
<evidence type="ECO:0000256" key="3">
    <source>
        <dbReference type="ARBA" id="ARBA00023315"/>
    </source>
</evidence>
<evidence type="ECO:0000313" key="4">
    <source>
        <dbReference type="EMBL" id="ERN09126.1"/>
    </source>
</evidence>
<dbReference type="GO" id="GO:0016747">
    <property type="term" value="F:acyltransferase activity, transferring groups other than amino-acyl groups"/>
    <property type="evidence" value="ECO:0000318"/>
    <property type="project" value="GO_Central"/>
</dbReference>
<dbReference type="Pfam" id="PF02458">
    <property type="entry name" value="Transferase"/>
    <property type="match status" value="1"/>
</dbReference>
<dbReference type="PANTHER" id="PTHR31147:SF1">
    <property type="entry name" value="ACYL TRANSFERASE 4"/>
    <property type="match status" value="1"/>
</dbReference>
<reference evidence="5" key="1">
    <citation type="journal article" date="2013" name="Science">
        <title>The Amborella genome and the evolution of flowering plants.</title>
        <authorList>
            <consortium name="Amborella Genome Project"/>
        </authorList>
    </citation>
    <scope>NUCLEOTIDE SEQUENCE [LARGE SCALE GENOMIC DNA]</scope>
</reference>
<organism evidence="4 5">
    <name type="scientific">Amborella trichopoda</name>
    <dbReference type="NCBI Taxonomy" id="13333"/>
    <lineage>
        <taxon>Eukaryota</taxon>
        <taxon>Viridiplantae</taxon>
        <taxon>Streptophyta</taxon>
        <taxon>Embryophyta</taxon>
        <taxon>Tracheophyta</taxon>
        <taxon>Spermatophyta</taxon>
        <taxon>Magnoliopsida</taxon>
        <taxon>Amborellales</taxon>
        <taxon>Amborellaceae</taxon>
        <taxon>Amborella</taxon>
    </lineage>
</organism>
<dbReference type="OMA" id="AWAHITA"/>
<dbReference type="PANTHER" id="PTHR31147">
    <property type="entry name" value="ACYL TRANSFERASE 4"/>
    <property type="match status" value="1"/>
</dbReference>
<dbReference type="eggNOG" id="ENOG502QVFU">
    <property type="taxonomic scope" value="Eukaryota"/>
</dbReference>